<proteinExistence type="predicted"/>
<evidence type="ECO:0008006" key="2">
    <source>
        <dbReference type="Google" id="ProtNLM"/>
    </source>
</evidence>
<dbReference type="Gene3D" id="1.25.40.10">
    <property type="entry name" value="Tetratricopeptide repeat domain"/>
    <property type="match status" value="1"/>
</dbReference>
<dbReference type="AlphaFoldDB" id="A0AB39N8U2"/>
<dbReference type="RefSeq" id="WP_369274647.1">
    <property type="nucleotide sequence ID" value="NZ_CP163432.1"/>
</dbReference>
<dbReference type="EMBL" id="CP163432">
    <property type="protein sequence ID" value="XDQ14687.1"/>
    <property type="molecule type" value="Genomic_DNA"/>
</dbReference>
<sequence length="94" mass="10032">MPGDLDQLDKAEEVSRSCAADLHGCLGSSHPDSLIAGVGPAVTLRSLGRIPEATQLRDAAASQFAHRLGAGHPWTKAARNWQRIDRDLEPLLPA</sequence>
<gene>
    <name evidence="1" type="ORF">AB5J55_36110</name>
</gene>
<protein>
    <recommendedName>
        <fullName evidence="2">Tetratricopeptide repeat protein</fullName>
    </recommendedName>
</protein>
<name>A0AB39N8U2_9ACTN</name>
<evidence type="ECO:0000313" key="1">
    <source>
        <dbReference type="EMBL" id="XDQ14687.1"/>
    </source>
</evidence>
<dbReference type="InterPro" id="IPR011990">
    <property type="entry name" value="TPR-like_helical_dom_sf"/>
</dbReference>
<accession>A0AB39N8U2</accession>
<reference evidence="1" key="1">
    <citation type="submission" date="2024-07" db="EMBL/GenBank/DDBJ databases">
        <authorList>
            <person name="Yu S.T."/>
        </authorList>
    </citation>
    <scope>NUCLEOTIDE SEQUENCE</scope>
    <source>
        <strain evidence="1">R11</strain>
    </source>
</reference>
<organism evidence="1">
    <name type="scientific">Streptomyces sp. R11</name>
    <dbReference type="NCBI Taxonomy" id="3238625"/>
    <lineage>
        <taxon>Bacteria</taxon>
        <taxon>Bacillati</taxon>
        <taxon>Actinomycetota</taxon>
        <taxon>Actinomycetes</taxon>
        <taxon>Kitasatosporales</taxon>
        <taxon>Streptomycetaceae</taxon>
        <taxon>Streptomyces</taxon>
    </lineage>
</organism>